<feature type="domain" description="Transposase IS801/IS1294" evidence="2">
    <location>
        <begin position="144"/>
        <end position="331"/>
    </location>
</feature>
<name>A0ABM9VRW0_9RHOB</name>
<dbReference type="Proteomes" id="UP000182045">
    <property type="component" value="Unassembled WGS sequence"/>
</dbReference>
<evidence type="ECO:0000313" key="5">
    <source>
        <dbReference type="Proteomes" id="UP000182045"/>
    </source>
</evidence>
<accession>A0ABM9VRW0</accession>
<evidence type="ECO:0000259" key="2">
    <source>
        <dbReference type="Pfam" id="PF04986"/>
    </source>
</evidence>
<proteinExistence type="predicted"/>
<evidence type="ECO:0000259" key="3">
    <source>
        <dbReference type="Pfam" id="PF14319"/>
    </source>
</evidence>
<dbReference type="InterPro" id="IPR026889">
    <property type="entry name" value="Zn_Tnp"/>
</dbReference>
<comment type="caution">
    <text evidence="4">The sequence shown here is derived from an EMBL/GenBank/DDBJ whole genome shotgun (WGS) entry which is preliminary data.</text>
</comment>
<dbReference type="PANTHER" id="PTHR37023:SF1">
    <property type="entry name" value="ISSOD25 TRANSPOSASE TNPA_ISSOD25"/>
    <property type="match status" value="1"/>
</dbReference>
<gene>
    <name evidence="4" type="ORF">Ga0058931_0574</name>
</gene>
<evidence type="ECO:0000313" key="4">
    <source>
        <dbReference type="EMBL" id="CUX79879.1"/>
    </source>
</evidence>
<dbReference type="RefSeq" id="WP_072244813.1">
    <property type="nucleotide sequence ID" value="NZ_FBYC01000002.1"/>
</dbReference>
<dbReference type="InterPro" id="IPR007069">
    <property type="entry name" value="Transposase_32"/>
</dbReference>
<feature type="region of interest" description="Disordered" evidence="1">
    <location>
        <begin position="344"/>
        <end position="376"/>
    </location>
</feature>
<dbReference type="EMBL" id="FBYC01000002">
    <property type="protein sequence ID" value="CUX79879.1"/>
    <property type="molecule type" value="Genomic_DNA"/>
</dbReference>
<keyword evidence="5" id="KW-1185">Reference proteome</keyword>
<dbReference type="InterPro" id="IPR054832">
    <property type="entry name" value="transpos_IS91"/>
</dbReference>
<reference evidence="4 5" key="1">
    <citation type="submission" date="2016-01" db="EMBL/GenBank/DDBJ databases">
        <authorList>
            <person name="Varghese N."/>
        </authorList>
    </citation>
    <scope>NUCLEOTIDE SEQUENCE [LARGE SCALE GENOMIC DNA]</scope>
    <source>
        <strain evidence="4 5">HL-91</strain>
    </source>
</reference>
<dbReference type="NCBIfam" id="NF033538">
    <property type="entry name" value="transpos_IS91"/>
    <property type="match status" value="1"/>
</dbReference>
<evidence type="ECO:0000256" key="1">
    <source>
        <dbReference type="SAM" id="MobiDB-lite"/>
    </source>
</evidence>
<dbReference type="PANTHER" id="PTHR37023">
    <property type="entry name" value="TRANSPOSASE"/>
    <property type="match status" value="1"/>
</dbReference>
<organism evidence="4 5">
    <name type="scientific">Roseibaca calidilacus</name>
    <dbReference type="NCBI Taxonomy" id="1666912"/>
    <lineage>
        <taxon>Bacteria</taxon>
        <taxon>Pseudomonadati</taxon>
        <taxon>Pseudomonadota</taxon>
        <taxon>Alphaproteobacteria</taxon>
        <taxon>Rhodobacterales</taxon>
        <taxon>Paracoccaceae</taxon>
        <taxon>Roseinatronobacter</taxon>
    </lineage>
</organism>
<protein>
    <submittedName>
        <fullName evidence="4">Transposase zinc-binding domain-containing protein</fullName>
    </submittedName>
</protein>
<dbReference type="Pfam" id="PF14319">
    <property type="entry name" value="Zn_Tnp_IS91"/>
    <property type="match status" value="1"/>
</dbReference>
<feature type="domain" description="Transposase zinc-binding" evidence="3">
    <location>
        <begin position="11"/>
        <end position="102"/>
    </location>
</feature>
<sequence length="400" mass="44695">MSRPRLEVADIFRAHGAAYRSEHAGHLNLRQLKVMSAIENCRTAALGGHVSACTKCGHEHVAYNSCRNRHCPKCQGVASRDWMQARIEDLLPVEYFHVVFTLPAQVADIAHQNKAAVYGLLFKASAQTLLTIAADPKHLGARIGMTSVLHTWGSAMTHHPHVHVVVPGGGLSPDGTRWIDCRPGFFLPVKVLSRLFRRLFLEGLIRLHRTGKLRFFGKLAGLADPDAFAAHLAPLRKLDWVVYAKPPFGGPEAVLSYLSRYTHRVAISNHRLVSADADTVAFRWKDYRIKRGDRMKVMRLPTSEFIRRFLNHVLPSGFHRIRHAGFLANGIRRDRIEKIRRLLDAEPKPDEATSEAVTDDPADPNTHQPCPKCGGGMIVIETFTRGQTPKSRAPPWKDAA</sequence>
<dbReference type="Pfam" id="PF04986">
    <property type="entry name" value="Y2_Tnp"/>
    <property type="match status" value="1"/>
</dbReference>